<dbReference type="Proteomes" id="UP000198287">
    <property type="component" value="Unassembled WGS sequence"/>
</dbReference>
<evidence type="ECO:0000313" key="2">
    <source>
        <dbReference type="Proteomes" id="UP000198287"/>
    </source>
</evidence>
<proteinExistence type="predicted"/>
<dbReference type="AlphaFoldDB" id="A0A226CZV2"/>
<gene>
    <name evidence="1" type="ORF">Fcan01_26499</name>
</gene>
<accession>A0A226CZV2</accession>
<dbReference type="PANTHER" id="PTHR34153:SF2">
    <property type="entry name" value="SI:CH211-262H13.3-RELATED"/>
    <property type="match status" value="1"/>
</dbReference>
<evidence type="ECO:0000313" key="1">
    <source>
        <dbReference type="EMBL" id="OXA38842.1"/>
    </source>
</evidence>
<dbReference type="OrthoDB" id="10071708at2759"/>
<sequence length="545" mass="59693">MWCHPICRGSLQMWTQVVALLQMIKASLSLCVGVMLLLSGGVLALSHVTVTPLNGTATGHAPVGMITNMSEFHFDTTPCLMWTIPILSTNPPRTQSCKALNRTRLNFSTLLNWLACELQGALKDNGVQKEGGGPRDRLKEQSDRNCVAVQEKWTVRKKIIGVLWVDSQVVIFPDEDNAIDVISSSWILPPLIANGGTQVKNCRYPPSKVRGAKLAKLVCNHQPPSSDWLVCSCRVLKEYDNYLTAREASIRAEETSNLEPSSVEEADSRRIRKRIQNKVKPPPCNSNSNKLQKIIAVAEDSSDESNTLEDDNPTTFCLGLVRETADLERGGYEGAANDNTLFAPPHGQIEIYPGGGDQNTSATHQAEDVEFKNQFVQFLEENRKFQDAVISKLEIISSKLKHINLGTTCAKNIKLTGAPLLPLTSKDGLASLITWLGIDKNSDLMIDYLSLHGGENVSAVTGSILSEIFTNQFATVVSFTGQGQKAVCGIKDSILPKLITKSVRSNKGFSQATDFEVKQAIINWLKNAGDRGGGRAARRQRHLTG</sequence>
<name>A0A226CZV2_FOLCA</name>
<comment type="caution">
    <text evidence="1">The sequence shown here is derived from an EMBL/GenBank/DDBJ whole genome shotgun (WGS) entry which is preliminary data.</text>
</comment>
<evidence type="ECO:0008006" key="3">
    <source>
        <dbReference type="Google" id="ProtNLM"/>
    </source>
</evidence>
<dbReference type="EMBL" id="LNIX01000043">
    <property type="protein sequence ID" value="OXA38842.1"/>
    <property type="molecule type" value="Genomic_DNA"/>
</dbReference>
<dbReference type="PANTHER" id="PTHR34153">
    <property type="entry name" value="SI:CH211-262H13.3-RELATED-RELATED"/>
    <property type="match status" value="1"/>
</dbReference>
<keyword evidence="2" id="KW-1185">Reference proteome</keyword>
<organism evidence="1 2">
    <name type="scientific">Folsomia candida</name>
    <name type="common">Springtail</name>
    <dbReference type="NCBI Taxonomy" id="158441"/>
    <lineage>
        <taxon>Eukaryota</taxon>
        <taxon>Metazoa</taxon>
        <taxon>Ecdysozoa</taxon>
        <taxon>Arthropoda</taxon>
        <taxon>Hexapoda</taxon>
        <taxon>Collembola</taxon>
        <taxon>Entomobryomorpha</taxon>
        <taxon>Isotomoidea</taxon>
        <taxon>Isotomidae</taxon>
        <taxon>Proisotominae</taxon>
        <taxon>Folsomia</taxon>
    </lineage>
</organism>
<reference evidence="1 2" key="1">
    <citation type="submission" date="2015-12" db="EMBL/GenBank/DDBJ databases">
        <title>The genome of Folsomia candida.</title>
        <authorList>
            <person name="Faddeeva A."/>
            <person name="Derks M.F."/>
            <person name="Anvar Y."/>
            <person name="Smit S."/>
            <person name="Van Straalen N."/>
            <person name="Roelofs D."/>
        </authorList>
    </citation>
    <scope>NUCLEOTIDE SEQUENCE [LARGE SCALE GENOMIC DNA]</scope>
    <source>
        <strain evidence="1 2">VU population</strain>
        <tissue evidence="1">Whole body</tissue>
    </source>
</reference>
<protein>
    <recommendedName>
        <fullName evidence="3">DUF4806 domain-containing protein</fullName>
    </recommendedName>
</protein>